<dbReference type="GO" id="GO:0006974">
    <property type="term" value="P:DNA damage response"/>
    <property type="evidence" value="ECO:0007669"/>
    <property type="project" value="UniProtKB-KW"/>
</dbReference>
<evidence type="ECO:0000256" key="2">
    <source>
        <dbReference type="ARBA" id="ARBA00022763"/>
    </source>
</evidence>
<feature type="compositionally biased region" description="Basic residues" evidence="4">
    <location>
        <begin position="14"/>
        <end position="23"/>
    </location>
</feature>
<feature type="domain" description="BRCT" evidence="5">
    <location>
        <begin position="321"/>
        <end position="382"/>
    </location>
</feature>
<accession>A0A8H5GTT7</accession>
<keyword evidence="7" id="KW-1185">Reference proteome</keyword>
<dbReference type="SUPFAM" id="SSF52113">
    <property type="entry name" value="BRCT domain"/>
    <property type="match status" value="1"/>
</dbReference>
<feature type="compositionally biased region" description="Basic and acidic residues" evidence="4">
    <location>
        <begin position="273"/>
        <end position="295"/>
    </location>
</feature>
<evidence type="ECO:0000256" key="3">
    <source>
        <dbReference type="ARBA" id="ARBA00023242"/>
    </source>
</evidence>
<dbReference type="AlphaFoldDB" id="A0A8H5GTT7"/>
<dbReference type="Pfam" id="PF16589">
    <property type="entry name" value="BRCT_2"/>
    <property type="match status" value="1"/>
</dbReference>
<feature type="compositionally biased region" description="Polar residues" evidence="4">
    <location>
        <begin position="68"/>
        <end position="91"/>
    </location>
</feature>
<dbReference type="PANTHER" id="PTHR23196:SF1">
    <property type="entry name" value="PAX-INTERACTING PROTEIN 1"/>
    <property type="match status" value="1"/>
</dbReference>
<dbReference type="EMBL" id="JAACJM010000010">
    <property type="protein sequence ID" value="KAF5370725.1"/>
    <property type="molecule type" value="Genomic_DNA"/>
</dbReference>
<evidence type="ECO:0000313" key="7">
    <source>
        <dbReference type="Proteomes" id="UP000559256"/>
    </source>
</evidence>
<proteinExistence type="predicted"/>
<dbReference type="OrthoDB" id="342264at2759"/>
<dbReference type="Gene3D" id="3.40.50.10190">
    <property type="entry name" value="BRCT domain"/>
    <property type="match status" value="2"/>
</dbReference>
<reference evidence="6 7" key="1">
    <citation type="journal article" date="2020" name="ISME J.">
        <title>Uncovering the hidden diversity of litter-decomposition mechanisms in mushroom-forming fungi.</title>
        <authorList>
            <person name="Floudas D."/>
            <person name="Bentzer J."/>
            <person name="Ahren D."/>
            <person name="Johansson T."/>
            <person name="Persson P."/>
            <person name="Tunlid A."/>
        </authorList>
    </citation>
    <scope>NUCLEOTIDE SEQUENCE [LARGE SCALE GENOMIC DNA]</scope>
    <source>
        <strain evidence="6 7">CBS 291.85</strain>
    </source>
</reference>
<feature type="compositionally biased region" description="Acidic residues" evidence="4">
    <location>
        <begin position="211"/>
        <end position="220"/>
    </location>
</feature>
<feature type="compositionally biased region" description="Polar residues" evidence="4">
    <location>
        <begin position="143"/>
        <end position="157"/>
    </location>
</feature>
<evidence type="ECO:0000256" key="1">
    <source>
        <dbReference type="ARBA" id="ARBA00004123"/>
    </source>
</evidence>
<dbReference type="SMART" id="SM00292">
    <property type="entry name" value="BRCT"/>
    <property type="match status" value="2"/>
</dbReference>
<dbReference type="PANTHER" id="PTHR23196">
    <property type="entry name" value="PAX TRANSCRIPTION ACTIVATION DOMAIN INTERACTING PROTEIN"/>
    <property type="match status" value="1"/>
</dbReference>
<evidence type="ECO:0000313" key="6">
    <source>
        <dbReference type="EMBL" id="KAF5370725.1"/>
    </source>
</evidence>
<organism evidence="6 7">
    <name type="scientific">Tetrapyrgos nigripes</name>
    <dbReference type="NCBI Taxonomy" id="182062"/>
    <lineage>
        <taxon>Eukaryota</taxon>
        <taxon>Fungi</taxon>
        <taxon>Dikarya</taxon>
        <taxon>Basidiomycota</taxon>
        <taxon>Agaricomycotina</taxon>
        <taxon>Agaricomycetes</taxon>
        <taxon>Agaricomycetidae</taxon>
        <taxon>Agaricales</taxon>
        <taxon>Marasmiineae</taxon>
        <taxon>Marasmiaceae</taxon>
        <taxon>Tetrapyrgos</taxon>
    </lineage>
</organism>
<dbReference type="InterPro" id="IPR051579">
    <property type="entry name" value="DDR_Transcriptional_Reg"/>
</dbReference>
<feature type="compositionally biased region" description="Low complexity" evidence="4">
    <location>
        <begin position="132"/>
        <end position="142"/>
    </location>
</feature>
<comment type="subcellular location">
    <subcellularLocation>
        <location evidence="1">Nucleus</location>
    </subcellularLocation>
</comment>
<comment type="caution">
    <text evidence="6">The sequence shown here is derived from an EMBL/GenBank/DDBJ whole genome shotgun (WGS) entry which is preliminary data.</text>
</comment>
<gene>
    <name evidence="6" type="ORF">D9758_001947</name>
</gene>
<dbReference type="GO" id="GO:0005634">
    <property type="term" value="C:nucleus"/>
    <property type="evidence" value="ECO:0007669"/>
    <property type="project" value="UniProtKB-SubCell"/>
</dbReference>
<keyword evidence="2" id="KW-0227">DNA damage</keyword>
<protein>
    <recommendedName>
        <fullName evidence="5">BRCT domain-containing protein</fullName>
    </recommendedName>
</protein>
<name>A0A8H5GTT7_9AGAR</name>
<sequence length="505" mass="55987">MEEAEPEGQINGKTRAKKGKSKRKADAAPKPGLFRTTKVKTRGDPRISTDEEDPMSEEEEHHLIPSPSKISKTPTVEITTSPGNGKNSPKRTVSVVMPGLKVGSSTPSPKKTNVVTRNESIHVASLERRRPGTSTRPGPSTGAADSSPMSVASATSRVSKRAAATRASQRLHEEIMPDVLNFQQEMKRKGKGRESLVFDSKRRRSSTAVTEPEEDEEDVSEISRPTKREKAAVGQGPKGSRKTEKQSASSRDGPAAKKRKSAADELSDLSDSDMEKNKPSERPQKKRKMAIEKSGESSAASKTVRLMTTQLKLEQDEIDSLKSMGVKMTTKWSECTHLVVPQLVRTEKFLCALARSPYILTIKWVHDSISAGKLLSEDRYFLKDEVNEKKHGFRLVDSLARAKQNKGALFKDKRFYITGKVDVDYGLLKHVVEANGGQVSNQQPTLRILDNDSDNRFVISCPKDASIWRPLAEKYTIYTSELILTAALKHEIEWDNDAFRVSGSF</sequence>
<feature type="compositionally biased region" description="Polar residues" evidence="4">
    <location>
        <begin position="103"/>
        <end position="118"/>
    </location>
</feature>
<dbReference type="InterPro" id="IPR001357">
    <property type="entry name" value="BRCT_dom"/>
</dbReference>
<dbReference type="CDD" id="cd18432">
    <property type="entry name" value="BRCT_PAXIP1_rpt6_like"/>
    <property type="match status" value="1"/>
</dbReference>
<evidence type="ECO:0000256" key="4">
    <source>
        <dbReference type="SAM" id="MobiDB-lite"/>
    </source>
</evidence>
<keyword evidence="3" id="KW-0539">Nucleus</keyword>
<dbReference type="Pfam" id="PF16770">
    <property type="entry name" value="RTT107_BRCT_5"/>
    <property type="match status" value="1"/>
</dbReference>
<evidence type="ECO:0000259" key="5">
    <source>
        <dbReference type="PROSITE" id="PS50172"/>
    </source>
</evidence>
<dbReference type="PROSITE" id="PS50172">
    <property type="entry name" value="BRCT"/>
    <property type="match status" value="1"/>
</dbReference>
<feature type="region of interest" description="Disordered" evidence="4">
    <location>
        <begin position="1"/>
        <end position="303"/>
    </location>
</feature>
<dbReference type="InterPro" id="IPR036420">
    <property type="entry name" value="BRCT_dom_sf"/>
</dbReference>
<dbReference type="Proteomes" id="UP000559256">
    <property type="component" value="Unassembled WGS sequence"/>
</dbReference>
<dbReference type="CDD" id="cd17743">
    <property type="entry name" value="BRCT_BRC1_like_rpt5"/>
    <property type="match status" value="1"/>
</dbReference>